<dbReference type="InterPro" id="IPR000922">
    <property type="entry name" value="Lectin_gal-bd_dom"/>
</dbReference>
<evidence type="ECO:0000313" key="7">
    <source>
        <dbReference type="EMBL" id="EEN48202.1"/>
    </source>
</evidence>
<dbReference type="InterPro" id="IPR013320">
    <property type="entry name" value="ConA-like_dom_sf"/>
</dbReference>
<keyword evidence="3" id="KW-0732">Signal</keyword>
<feature type="signal peptide" evidence="3">
    <location>
        <begin position="1"/>
        <end position="26"/>
    </location>
</feature>
<dbReference type="Gene3D" id="3.10.100.10">
    <property type="entry name" value="Mannose-Binding Protein A, subunit A"/>
    <property type="match status" value="1"/>
</dbReference>
<accession>C3ZH55</accession>
<dbReference type="PROSITE" id="PS50228">
    <property type="entry name" value="SUEL_LECTIN"/>
    <property type="match status" value="1"/>
</dbReference>
<keyword evidence="2" id="KW-0147">Chitin-binding</keyword>
<dbReference type="SUPFAM" id="SSF49899">
    <property type="entry name" value="Concanavalin A-like lectins/glucanases"/>
    <property type="match status" value="2"/>
</dbReference>
<dbReference type="InterPro" id="IPR001304">
    <property type="entry name" value="C-type_lectin-like"/>
</dbReference>
<dbReference type="PROSITE" id="PS50941">
    <property type="entry name" value="CHIT_BIND_I_2"/>
    <property type="match status" value="1"/>
</dbReference>
<dbReference type="Gene3D" id="2.60.120.260">
    <property type="entry name" value="Galactose-binding domain-like"/>
    <property type="match status" value="1"/>
</dbReference>
<keyword evidence="2" id="KW-1015">Disulfide bond</keyword>
<evidence type="ECO:0000259" key="4">
    <source>
        <dbReference type="PROSITE" id="PS50041"/>
    </source>
</evidence>
<dbReference type="SUPFAM" id="SSF49785">
    <property type="entry name" value="Galactose-binding domain-like"/>
    <property type="match status" value="1"/>
</dbReference>
<feature type="disulfide bond" evidence="2">
    <location>
        <begin position="1271"/>
        <end position="1275"/>
    </location>
</feature>
<dbReference type="SMART" id="SM00034">
    <property type="entry name" value="CLECT"/>
    <property type="match status" value="1"/>
</dbReference>
<dbReference type="Pfam" id="PF02140">
    <property type="entry name" value="SUEL_Lectin"/>
    <property type="match status" value="1"/>
</dbReference>
<dbReference type="InterPro" id="IPR001002">
    <property type="entry name" value="Chitin-bd_1"/>
</dbReference>
<dbReference type="GO" id="GO:0008061">
    <property type="term" value="F:chitin binding"/>
    <property type="evidence" value="ECO:0007669"/>
    <property type="project" value="UniProtKB-UniRule"/>
</dbReference>
<comment type="caution">
    <text evidence="2">Lacks conserved residue(s) required for the propagation of feature annotation.</text>
</comment>
<dbReference type="InterPro" id="IPR043159">
    <property type="entry name" value="Lectin_gal-bd_sf"/>
</dbReference>
<keyword evidence="1" id="KW-0479">Metal-binding</keyword>
<organism>
    <name type="scientific">Branchiostoma floridae</name>
    <name type="common">Florida lancelet</name>
    <name type="synonym">Amphioxus</name>
    <dbReference type="NCBI Taxonomy" id="7739"/>
    <lineage>
        <taxon>Eukaryota</taxon>
        <taxon>Metazoa</taxon>
        <taxon>Chordata</taxon>
        <taxon>Cephalochordata</taxon>
        <taxon>Leptocardii</taxon>
        <taxon>Amphioxiformes</taxon>
        <taxon>Branchiostomatidae</taxon>
        <taxon>Branchiostoma</taxon>
    </lineage>
</organism>
<dbReference type="PROSITE" id="PS50041">
    <property type="entry name" value="C_TYPE_LECTIN_2"/>
    <property type="match status" value="1"/>
</dbReference>
<feature type="domain" description="Chitin-binding type-1" evidence="6">
    <location>
        <begin position="1212"/>
        <end position="1277"/>
    </location>
</feature>
<dbReference type="Pfam" id="PF00059">
    <property type="entry name" value="Lectin_C"/>
    <property type="match status" value="1"/>
</dbReference>
<dbReference type="SMART" id="SM00270">
    <property type="entry name" value="ChtBD1"/>
    <property type="match status" value="2"/>
</dbReference>
<evidence type="ECO:0000259" key="5">
    <source>
        <dbReference type="PROSITE" id="PS50228"/>
    </source>
</evidence>
<dbReference type="Gene3D" id="2.60.120.200">
    <property type="match status" value="2"/>
</dbReference>
<proteinExistence type="predicted"/>
<evidence type="ECO:0008006" key="8">
    <source>
        <dbReference type="Google" id="ProtNLM"/>
    </source>
</evidence>
<dbReference type="InterPro" id="IPR012314">
    <property type="entry name" value="Pept_M12B_GON-ADAMTSs"/>
</dbReference>
<feature type="domain" description="SUEL-type lectin" evidence="5">
    <location>
        <begin position="97"/>
        <end position="186"/>
    </location>
</feature>
<dbReference type="GO" id="GO:0008270">
    <property type="term" value="F:zinc ion binding"/>
    <property type="evidence" value="ECO:0007669"/>
    <property type="project" value="InterPro"/>
</dbReference>
<dbReference type="EMBL" id="GG666621">
    <property type="protein sequence ID" value="EEN48202.1"/>
    <property type="molecule type" value="Genomic_DNA"/>
</dbReference>
<dbReference type="InterPro" id="IPR016187">
    <property type="entry name" value="CTDL_fold"/>
</dbReference>
<dbReference type="CDD" id="cd22827">
    <property type="entry name" value="Gal_Rha_Lectin_SUL-I-like"/>
    <property type="match status" value="1"/>
</dbReference>
<protein>
    <recommendedName>
        <fullName evidence="8">C-type lectin domain-containing protein</fullName>
    </recommendedName>
</protein>
<dbReference type="PANTHER" id="PTHR47635:SF2">
    <property type="entry name" value="LAMG-LIKE JELLYROLL FOLD DOMAIN-CONTAINING PROTEIN"/>
    <property type="match status" value="1"/>
</dbReference>
<feature type="disulfide bond" evidence="2">
    <location>
        <begin position="1237"/>
        <end position="1251"/>
    </location>
</feature>
<dbReference type="eggNOG" id="KOG4729">
    <property type="taxonomic scope" value="Eukaryota"/>
</dbReference>
<dbReference type="CDD" id="cd10909">
    <property type="entry name" value="ChtBD1_GH18_2"/>
    <property type="match status" value="2"/>
</dbReference>
<dbReference type="GO" id="GO:0004222">
    <property type="term" value="F:metalloendopeptidase activity"/>
    <property type="evidence" value="ECO:0007669"/>
    <property type="project" value="InterPro"/>
</dbReference>
<dbReference type="Pfam" id="PF08685">
    <property type="entry name" value="GON"/>
    <property type="match status" value="1"/>
</dbReference>
<evidence type="ECO:0000256" key="3">
    <source>
        <dbReference type="SAM" id="SignalP"/>
    </source>
</evidence>
<feature type="chain" id="PRO_5002934621" description="C-type lectin domain-containing protein" evidence="3">
    <location>
        <begin position="27"/>
        <end position="1593"/>
    </location>
</feature>
<dbReference type="eggNOG" id="KOG4297">
    <property type="taxonomic scope" value="Eukaryota"/>
</dbReference>
<dbReference type="InParanoid" id="C3ZH55"/>
<dbReference type="InterPro" id="IPR016186">
    <property type="entry name" value="C-type_lectin-like/link_sf"/>
</dbReference>
<dbReference type="PANTHER" id="PTHR47635">
    <property type="entry name" value="CUB DOMAIN-CONTAINING PROTEIN"/>
    <property type="match status" value="1"/>
</dbReference>
<sequence>MGNWTYSKAFVLLYFALTWPSPNVYGITEQDAARLKSRISEVKAKIDRVTLRVVRIREHSFSQRLPAFTQPPEPVFPTVPVPLLTTAIPSDIETAYTCEWGTLHLSCEVGKVLLILDATFGRKSPDQYPACGCSVCTTDCRAASSLLVMQETCQGEQRCYIRADYFAFGDPCPGVQKYLDTSYRCITETNVALGKTTTASSHPSNWGPEKAVDGSFGTNVGANQCLHTDWVYEPWWKVDLGDAYMVNRVMARSEYLQICEVLVFAETVYISLGCWGDTRDRAIPTLGGTDPHLDDNVETCYQVARSRGFPVFAVQYGGECFGSANGLNTFNRYGPSKACTADGEGGAWANEVYKITGSESREYISLGCWGDTRDRAISSLEGTDPRLDSSYGDRQNPIEKCYLVSRSRGFPVFAVQDGGQCMGSADGLNTFNKYGPSKACKADGEGGAWGNEVYKITVSKSRDYMSLGCWRDASDRAIPTLEGTDSRLDGIYYYRENPIDKCHQVALSRAFPVFAVQDGGWCAGSASGLNTFNKYGASTGCAKDGEGGSMANEVYKITGSKSREVISLGCWRDASDRAISTLEGTDPRLDGSYYYRENPIDKCYQVALSRAFPVFAVQDGGWCAGSASGLNTFNWYGPSTACASDGEGGSMANQVYMITVSKYVSLGCWKDTHDRAIPTLEGTDARLDGRSVSRQNPREKCYQVALSRGFAMFAVQNGGECFGSDDGLNTFSRHGPSKACAADGEGGVWANEVYKITAASLAAGLWPLNARYGASDITGNGNDGTATGTQLATGPYGDANGAFLFSGTANSYIDIPNNGKLDVRYSFTILAHVYPTGEAGPIFDYVGTNPNIWHWALHFWQLLPEELQLRYVLEVIVGDIYFLMTPGPNDVAYGHAGDCYSAKQGCAKGTFKVDLTGTGLALAPEVHWVMGDCYPADLTINDMFLSEDRKPLQDDNLSGLNTIQTTTGQDATTVQTTKGQDATTINAASLAAGLWPLNARYGASDITGNGNDGTATGTQLATGPYGDANGAFLFSGTANSYIDIPNNGKLDVRYSFTILAHVYPTGEAGPIFDYVGTNPNIWHWALHFWQLLPEELQLRPVGRDGYFSPFVIARVLQLNSWNNVGCTYDSETGMASIWGNGELARELHIGVAEVASRHSVRVANGGECFGSDDGLNTFSRHGPSKACAADGEGGVWANEVYKITVPKKWREDNQCGEGYPAADGNPAECDPDGIYPCCSPFNWCGNTAAHCDCPDCVDYRNTDGITIIQKCQYRCSDSHSYLAHTGLCYRAYNRKNTYGEALATCRADGGTLAMPRDNTTKDFLIELKNAANRKAYFFFGLDRRDGSWNYVDGGELSYTDWGEGQPDNKGGYEKCAQYLPATHKYYNNRNKWNDGPCSSTVGFICETAPKKWRDDLRCGQGYPAADGNPAECDPDRFYPCCSPGNWCGNTAAHCYCSDCVDYRNKVSKYVSLGCWKDTHDRAIPTLEGTDARLDGRSVSRQNPREKCYQVALSRGFAMFAVQNGGECFGSDDGLNTFSRHGPSKACAADGEGGVWANEVYKITEKLAQDAQLQAEDLKNAMGTGASGKSAVLV</sequence>
<evidence type="ECO:0000256" key="1">
    <source>
        <dbReference type="ARBA" id="ARBA00022723"/>
    </source>
</evidence>
<evidence type="ECO:0000256" key="2">
    <source>
        <dbReference type="PROSITE-ProRule" id="PRU00261"/>
    </source>
</evidence>
<gene>
    <name evidence="7" type="ORF">BRAFLDRAFT_88072</name>
</gene>
<dbReference type="SUPFAM" id="SSF56436">
    <property type="entry name" value="C-type lectin-like"/>
    <property type="match status" value="1"/>
</dbReference>
<reference evidence="7" key="1">
    <citation type="journal article" date="2008" name="Nature">
        <title>The amphioxus genome and the evolution of the chordate karyotype.</title>
        <authorList>
            <consortium name="US DOE Joint Genome Institute (JGI-PGF)"/>
            <person name="Putnam N.H."/>
            <person name="Butts T."/>
            <person name="Ferrier D.E.K."/>
            <person name="Furlong R.F."/>
            <person name="Hellsten U."/>
            <person name="Kawashima T."/>
            <person name="Robinson-Rechavi M."/>
            <person name="Shoguchi E."/>
            <person name="Terry A."/>
            <person name="Yu J.-K."/>
            <person name="Benito-Gutierrez E.L."/>
            <person name="Dubchak I."/>
            <person name="Garcia-Fernandez J."/>
            <person name="Gibson-Brown J.J."/>
            <person name="Grigoriev I.V."/>
            <person name="Horton A.C."/>
            <person name="de Jong P.J."/>
            <person name="Jurka J."/>
            <person name="Kapitonov V.V."/>
            <person name="Kohara Y."/>
            <person name="Kuroki Y."/>
            <person name="Lindquist E."/>
            <person name="Lucas S."/>
            <person name="Osoegawa K."/>
            <person name="Pennacchio L.A."/>
            <person name="Salamov A.A."/>
            <person name="Satou Y."/>
            <person name="Sauka-Spengler T."/>
            <person name="Schmutz J."/>
            <person name="Shin-I T."/>
            <person name="Toyoda A."/>
            <person name="Bronner-Fraser M."/>
            <person name="Fujiyama A."/>
            <person name="Holland L.Z."/>
            <person name="Holland P.W.H."/>
            <person name="Satoh N."/>
            <person name="Rokhsar D.S."/>
        </authorList>
    </citation>
    <scope>NUCLEOTIDE SEQUENCE [LARGE SCALE GENOMIC DNA]</scope>
    <source>
        <strain evidence="7">S238N-H82</strain>
        <tissue evidence="7">Testes</tissue>
    </source>
</reference>
<dbReference type="GO" id="GO:0030246">
    <property type="term" value="F:carbohydrate binding"/>
    <property type="evidence" value="ECO:0007669"/>
    <property type="project" value="InterPro"/>
</dbReference>
<feature type="domain" description="C-type lectin" evidence="4">
    <location>
        <begin position="1284"/>
        <end position="1406"/>
    </location>
</feature>
<name>C3ZH55_BRAFL</name>
<dbReference type="InterPro" id="IPR008979">
    <property type="entry name" value="Galactose-bd-like_sf"/>
</dbReference>
<dbReference type="Gene3D" id="2.60.120.740">
    <property type="match status" value="1"/>
</dbReference>
<evidence type="ECO:0000259" key="6">
    <source>
        <dbReference type="PROSITE" id="PS50941"/>
    </source>
</evidence>